<feature type="domain" description="UspA" evidence="2">
    <location>
        <begin position="5"/>
        <end position="142"/>
    </location>
</feature>
<dbReference type="STRING" id="525257.HMPREF0204_15205"/>
<organism evidence="3 4">
    <name type="scientific">Chryseobacterium gleum</name>
    <name type="common">Flavobacterium gleum</name>
    <dbReference type="NCBI Taxonomy" id="250"/>
    <lineage>
        <taxon>Bacteria</taxon>
        <taxon>Pseudomonadati</taxon>
        <taxon>Bacteroidota</taxon>
        <taxon>Flavobacteriia</taxon>
        <taxon>Flavobacteriales</taxon>
        <taxon>Weeksellaceae</taxon>
        <taxon>Chryseobacterium group</taxon>
        <taxon>Chryseobacterium</taxon>
    </lineage>
</organism>
<evidence type="ECO:0000259" key="2">
    <source>
        <dbReference type="Pfam" id="PF00582"/>
    </source>
</evidence>
<sequence length="147" mass="16599">MEPLTKILIIADETPFSEKVIQYGYLVANQMQARVGLLLVDDSKLHPIDTVMPYETIYGDNTFMHAKHFLESMREKYALGIDTKIFVVEGEIKETVISTSLQWNAQLIVAGTHARRGISKFFMGSISEGILHETTIPMLIVPVNKME</sequence>
<dbReference type="RefSeq" id="WP_002981529.1">
    <property type="nucleotide sequence ID" value="NZ_CP068486.1"/>
</dbReference>
<dbReference type="CDD" id="cd00293">
    <property type="entry name" value="USP-like"/>
    <property type="match status" value="1"/>
</dbReference>
<proteinExistence type="inferred from homology"/>
<dbReference type="InterPro" id="IPR006016">
    <property type="entry name" value="UspA"/>
</dbReference>
<name>A0A448B913_CHRGE</name>
<dbReference type="EMBL" id="LR134289">
    <property type="protein sequence ID" value="VEE11059.1"/>
    <property type="molecule type" value="Genomic_DNA"/>
</dbReference>
<dbReference type="PANTHER" id="PTHR46268:SF6">
    <property type="entry name" value="UNIVERSAL STRESS PROTEIN UP12"/>
    <property type="match status" value="1"/>
</dbReference>
<dbReference type="AlphaFoldDB" id="A0A448B913"/>
<dbReference type="GeneID" id="93023506"/>
<dbReference type="Proteomes" id="UP000279227">
    <property type="component" value="Chromosome"/>
</dbReference>
<dbReference type="Pfam" id="PF00582">
    <property type="entry name" value="Usp"/>
    <property type="match status" value="1"/>
</dbReference>
<dbReference type="PANTHER" id="PTHR46268">
    <property type="entry name" value="STRESS RESPONSE PROTEIN NHAX"/>
    <property type="match status" value="1"/>
</dbReference>
<dbReference type="Gene3D" id="3.40.50.620">
    <property type="entry name" value="HUPs"/>
    <property type="match status" value="1"/>
</dbReference>
<comment type="similarity">
    <text evidence="1">Belongs to the universal stress protein A family.</text>
</comment>
<evidence type="ECO:0000313" key="3">
    <source>
        <dbReference type="EMBL" id="VEE11059.1"/>
    </source>
</evidence>
<dbReference type="InterPro" id="IPR014729">
    <property type="entry name" value="Rossmann-like_a/b/a_fold"/>
</dbReference>
<dbReference type="SUPFAM" id="SSF52402">
    <property type="entry name" value="Adenine nucleotide alpha hydrolases-like"/>
    <property type="match status" value="1"/>
</dbReference>
<evidence type="ECO:0000256" key="1">
    <source>
        <dbReference type="ARBA" id="ARBA00008791"/>
    </source>
</evidence>
<dbReference type="PRINTS" id="PR01438">
    <property type="entry name" value="UNVRSLSTRESS"/>
</dbReference>
<accession>A0A448B913</accession>
<protein>
    <submittedName>
        <fullName evidence="3">Universal stress protein UspE</fullName>
    </submittedName>
</protein>
<evidence type="ECO:0000313" key="4">
    <source>
        <dbReference type="Proteomes" id="UP000279227"/>
    </source>
</evidence>
<dbReference type="OrthoDB" id="9788959at2"/>
<reference evidence="3 4" key="1">
    <citation type="submission" date="2018-12" db="EMBL/GenBank/DDBJ databases">
        <authorList>
            <consortium name="Pathogen Informatics"/>
        </authorList>
    </citation>
    <scope>NUCLEOTIDE SEQUENCE [LARGE SCALE GENOMIC DNA]</scope>
    <source>
        <strain evidence="3 4">NCTC11432</strain>
    </source>
</reference>
<gene>
    <name evidence="3" type="ORF">NCTC11432_04599</name>
</gene>
<dbReference type="InterPro" id="IPR006015">
    <property type="entry name" value="Universal_stress_UspA"/>
</dbReference>
<dbReference type="KEGG" id="cgle:NCTC11432_04599"/>